<evidence type="ECO:0000313" key="2">
    <source>
        <dbReference type="Proteomes" id="UP000310200"/>
    </source>
</evidence>
<gene>
    <name evidence="1" type="ORF">DBV15_05655</name>
</gene>
<proteinExistence type="predicted"/>
<comment type="caution">
    <text evidence="1">The sequence shown here is derived from an EMBL/GenBank/DDBJ whole genome shotgun (WGS) entry which is preliminary data.</text>
</comment>
<dbReference type="Proteomes" id="UP000310200">
    <property type="component" value="Unassembled WGS sequence"/>
</dbReference>
<reference evidence="1 2" key="1">
    <citation type="journal article" date="2019" name="Philos. Trans. R. Soc. Lond., B, Biol. Sci.">
        <title>Ant behaviour and brain gene expression of defending hosts depend on the ecological success of the intruding social parasite.</title>
        <authorList>
            <person name="Kaur R."/>
            <person name="Stoldt M."/>
            <person name="Jongepier E."/>
            <person name="Feldmeyer B."/>
            <person name="Menzel F."/>
            <person name="Bornberg-Bauer E."/>
            <person name="Foitzik S."/>
        </authorList>
    </citation>
    <scope>NUCLEOTIDE SEQUENCE [LARGE SCALE GENOMIC DNA]</scope>
    <source>
        <tissue evidence="1">Whole body</tissue>
    </source>
</reference>
<name>A0A4S2JSG2_9HYME</name>
<sequence length="196" mass="21932">MDLEVSRVYGAQDKRAVPEMFAEPSQPFGTVDLLIFVIYLMVEQLDGGIGQCLERLADVGTSNLNLRLKSFHISCFLIIFELLNVLELMMNELGSCFSSTLYKRIEYFSPPLGGIFFVSGLPFPSSFIERLVCSGRAGSSVTSTLERHCGRTTRSQQFICYSALDLALLMAMISGSFIRTCEVSELFKSVYLDREI</sequence>
<protein>
    <submittedName>
        <fullName evidence="1">Uncharacterized protein</fullName>
    </submittedName>
</protein>
<dbReference type="AlphaFoldDB" id="A0A4S2JSG2"/>
<accession>A0A4S2JSG2</accession>
<organism evidence="1 2">
    <name type="scientific">Temnothorax longispinosus</name>
    <dbReference type="NCBI Taxonomy" id="300112"/>
    <lineage>
        <taxon>Eukaryota</taxon>
        <taxon>Metazoa</taxon>
        <taxon>Ecdysozoa</taxon>
        <taxon>Arthropoda</taxon>
        <taxon>Hexapoda</taxon>
        <taxon>Insecta</taxon>
        <taxon>Pterygota</taxon>
        <taxon>Neoptera</taxon>
        <taxon>Endopterygota</taxon>
        <taxon>Hymenoptera</taxon>
        <taxon>Apocrita</taxon>
        <taxon>Aculeata</taxon>
        <taxon>Formicoidea</taxon>
        <taxon>Formicidae</taxon>
        <taxon>Myrmicinae</taxon>
        <taxon>Temnothorax</taxon>
    </lineage>
</organism>
<dbReference type="EMBL" id="QBLH01003561">
    <property type="protein sequence ID" value="TGZ37348.1"/>
    <property type="molecule type" value="Genomic_DNA"/>
</dbReference>
<keyword evidence="2" id="KW-1185">Reference proteome</keyword>
<evidence type="ECO:0000313" key="1">
    <source>
        <dbReference type="EMBL" id="TGZ37348.1"/>
    </source>
</evidence>